<evidence type="ECO:0008006" key="4">
    <source>
        <dbReference type="Google" id="ProtNLM"/>
    </source>
</evidence>
<dbReference type="Proteomes" id="UP001154078">
    <property type="component" value="Chromosome 3"/>
</dbReference>
<keyword evidence="3" id="KW-1185">Reference proteome</keyword>
<organism evidence="2 3">
    <name type="scientific">Brassicogethes aeneus</name>
    <name type="common">Rape pollen beetle</name>
    <name type="synonym">Meligethes aeneus</name>
    <dbReference type="NCBI Taxonomy" id="1431903"/>
    <lineage>
        <taxon>Eukaryota</taxon>
        <taxon>Metazoa</taxon>
        <taxon>Ecdysozoa</taxon>
        <taxon>Arthropoda</taxon>
        <taxon>Hexapoda</taxon>
        <taxon>Insecta</taxon>
        <taxon>Pterygota</taxon>
        <taxon>Neoptera</taxon>
        <taxon>Endopterygota</taxon>
        <taxon>Coleoptera</taxon>
        <taxon>Polyphaga</taxon>
        <taxon>Cucujiformia</taxon>
        <taxon>Nitidulidae</taxon>
        <taxon>Meligethinae</taxon>
        <taxon>Brassicogethes</taxon>
    </lineage>
</organism>
<proteinExistence type="predicted"/>
<keyword evidence="1" id="KW-1133">Transmembrane helix</keyword>
<accession>A0A9P0AZ98</accession>
<keyword evidence="1" id="KW-0472">Membrane</keyword>
<evidence type="ECO:0000313" key="2">
    <source>
        <dbReference type="EMBL" id="CAH0553001.1"/>
    </source>
</evidence>
<evidence type="ECO:0000256" key="1">
    <source>
        <dbReference type="SAM" id="Phobius"/>
    </source>
</evidence>
<name>A0A9P0AZ98_BRAAE</name>
<evidence type="ECO:0000313" key="3">
    <source>
        <dbReference type="Proteomes" id="UP001154078"/>
    </source>
</evidence>
<protein>
    <recommendedName>
        <fullName evidence="4">G-protein coupled receptors family 1 profile domain-containing protein</fullName>
    </recommendedName>
</protein>
<keyword evidence="1" id="KW-0812">Transmembrane</keyword>
<gene>
    <name evidence="2" type="ORF">MELIAE_LOCUS5110</name>
</gene>
<dbReference type="EMBL" id="OV121134">
    <property type="protein sequence ID" value="CAH0553001.1"/>
    <property type="molecule type" value="Genomic_DNA"/>
</dbReference>
<feature type="transmembrane region" description="Helical" evidence="1">
    <location>
        <begin position="33"/>
        <end position="55"/>
    </location>
</feature>
<dbReference type="OrthoDB" id="9615015at2759"/>
<reference evidence="2" key="1">
    <citation type="submission" date="2021-12" db="EMBL/GenBank/DDBJ databases">
        <authorList>
            <person name="King R."/>
        </authorList>
    </citation>
    <scope>NUCLEOTIDE SEQUENCE</scope>
</reference>
<sequence length="131" mass="14606">MSVTLFAILVLPRGGFYFNLTGMIACEPFYPRASIRILAACGFYFPTTMILMYCYGSAFHVNKLRLRRAGCNTIASPDDYGGASMEKPNGNYSHLFLVTLLRVRAPVGENFESKQNQKWNESAKCILFGGV</sequence>
<dbReference type="AlphaFoldDB" id="A0A9P0AZ98"/>